<name>A0A1F8CKT3_9BACT</name>
<organism evidence="7 8">
    <name type="scientific">Candidatus Woesebacteria bacterium RIFOXYA1_FULL_43_9</name>
    <dbReference type="NCBI Taxonomy" id="1802534"/>
    <lineage>
        <taxon>Bacteria</taxon>
        <taxon>Candidatus Woeseibacteriota</taxon>
    </lineage>
</organism>
<sequence>MTNNLLPQNQSVFATEGFEEKAKQIFDLLDVNLSTRQEYKSRIGLFLAFIRTNAFNHNTFLEFKRHLGERSDFAIATKNKYLATARIFLKELNRRGLIPTDITQNIKAFNQSNRHKLEGLNQSEIEALVEKVHNLPPTPKYARLKALFCLLAFQGLRQIEIIRLDVNDLSLVNKKASIQGKGRDDKESIYLLPETIRALRSHLKVNKVSTGAVFKGLGNRKSERITTMTIKRELKELFEELGIDKTVHGFRHYFITTLLKRFDVRDVRKFSRHKNLEMLIVYDDEVDIGEKAIKVAECFEGLNVA</sequence>
<dbReference type="Pfam" id="PF00589">
    <property type="entry name" value="Phage_integrase"/>
    <property type="match status" value="1"/>
</dbReference>
<dbReference type="Gene3D" id="1.10.150.130">
    <property type="match status" value="1"/>
</dbReference>
<dbReference type="InterPro" id="IPR050090">
    <property type="entry name" value="Tyrosine_recombinase_XerCD"/>
</dbReference>
<reference evidence="7 8" key="1">
    <citation type="journal article" date="2016" name="Nat. Commun.">
        <title>Thousands of microbial genomes shed light on interconnected biogeochemical processes in an aquifer system.</title>
        <authorList>
            <person name="Anantharaman K."/>
            <person name="Brown C.T."/>
            <person name="Hug L.A."/>
            <person name="Sharon I."/>
            <person name="Castelle C.J."/>
            <person name="Probst A.J."/>
            <person name="Thomas B.C."/>
            <person name="Singh A."/>
            <person name="Wilkins M.J."/>
            <person name="Karaoz U."/>
            <person name="Brodie E.L."/>
            <person name="Williams K.H."/>
            <person name="Hubbard S.S."/>
            <person name="Banfield J.F."/>
        </authorList>
    </citation>
    <scope>NUCLEOTIDE SEQUENCE [LARGE SCALE GENOMIC DNA]</scope>
</reference>
<dbReference type="SUPFAM" id="SSF56349">
    <property type="entry name" value="DNA breaking-rejoining enzymes"/>
    <property type="match status" value="1"/>
</dbReference>
<keyword evidence="3" id="KW-0233">DNA recombination</keyword>
<evidence type="ECO:0000256" key="2">
    <source>
        <dbReference type="ARBA" id="ARBA00023125"/>
    </source>
</evidence>
<dbReference type="EMBL" id="MGHU01000042">
    <property type="protein sequence ID" value="OGM76872.1"/>
    <property type="molecule type" value="Genomic_DNA"/>
</dbReference>
<dbReference type="PROSITE" id="PS51898">
    <property type="entry name" value="TYR_RECOMBINASE"/>
    <property type="match status" value="1"/>
</dbReference>
<dbReference type="InterPro" id="IPR002104">
    <property type="entry name" value="Integrase_catalytic"/>
</dbReference>
<dbReference type="InterPro" id="IPR044068">
    <property type="entry name" value="CB"/>
</dbReference>
<dbReference type="PANTHER" id="PTHR30349:SF41">
    <property type="entry name" value="INTEGRASE_RECOMBINASE PROTEIN MJ0367-RELATED"/>
    <property type="match status" value="1"/>
</dbReference>
<accession>A0A1F8CKT3</accession>
<proteinExistence type="inferred from homology"/>
<evidence type="ECO:0000313" key="8">
    <source>
        <dbReference type="Proteomes" id="UP000179241"/>
    </source>
</evidence>
<gene>
    <name evidence="7" type="ORF">A2188_01225</name>
</gene>
<evidence type="ECO:0000259" key="5">
    <source>
        <dbReference type="PROSITE" id="PS51898"/>
    </source>
</evidence>
<protein>
    <recommendedName>
        <fullName evidence="9">Tyr recombinase domain-containing protein</fullName>
    </recommendedName>
</protein>
<dbReference type="GO" id="GO:0003677">
    <property type="term" value="F:DNA binding"/>
    <property type="evidence" value="ECO:0007669"/>
    <property type="project" value="UniProtKB-UniRule"/>
</dbReference>
<dbReference type="Gene3D" id="1.10.443.10">
    <property type="entry name" value="Intergrase catalytic core"/>
    <property type="match status" value="1"/>
</dbReference>
<feature type="domain" description="Core-binding (CB)" evidence="6">
    <location>
        <begin position="16"/>
        <end position="93"/>
    </location>
</feature>
<dbReference type="GO" id="GO:0006310">
    <property type="term" value="P:DNA recombination"/>
    <property type="evidence" value="ECO:0007669"/>
    <property type="project" value="UniProtKB-KW"/>
</dbReference>
<dbReference type="PROSITE" id="PS51900">
    <property type="entry name" value="CB"/>
    <property type="match status" value="1"/>
</dbReference>
<evidence type="ECO:0000256" key="4">
    <source>
        <dbReference type="PROSITE-ProRule" id="PRU01248"/>
    </source>
</evidence>
<keyword evidence="2 4" id="KW-0238">DNA-binding</keyword>
<dbReference type="PANTHER" id="PTHR30349">
    <property type="entry name" value="PHAGE INTEGRASE-RELATED"/>
    <property type="match status" value="1"/>
</dbReference>
<dbReference type="GO" id="GO:0015074">
    <property type="term" value="P:DNA integration"/>
    <property type="evidence" value="ECO:0007669"/>
    <property type="project" value="InterPro"/>
</dbReference>
<evidence type="ECO:0000313" key="7">
    <source>
        <dbReference type="EMBL" id="OGM76872.1"/>
    </source>
</evidence>
<evidence type="ECO:0008006" key="9">
    <source>
        <dbReference type="Google" id="ProtNLM"/>
    </source>
</evidence>
<comment type="similarity">
    <text evidence="1">Belongs to the 'phage' integrase family.</text>
</comment>
<dbReference type="InterPro" id="IPR011010">
    <property type="entry name" value="DNA_brk_join_enz"/>
</dbReference>
<dbReference type="InterPro" id="IPR013762">
    <property type="entry name" value="Integrase-like_cat_sf"/>
</dbReference>
<dbReference type="Proteomes" id="UP000179241">
    <property type="component" value="Unassembled WGS sequence"/>
</dbReference>
<evidence type="ECO:0000256" key="3">
    <source>
        <dbReference type="ARBA" id="ARBA00023172"/>
    </source>
</evidence>
<dbReference type="InterPro" id="IPR010998">
    <property type="entry name" value="Integrase_recombinase_N"/>
</dbReference>
<feature type="domain" description="Tyr recombinase" evidence="5">
    <location>
        <begin position="115"/>
        <end position="297"/>
    </location>
</feature>
<dbReference type="AlphaFoldDB" id="A0A1F8CKT3"/>
<evidence type="ECO:0000259" key="6">
    <source>
        <dbReference type="PROSITE" id="PS51900"/>
    </source>
</evidence>
<comment type="caution">
    <text evidence="7">The sequence shown here is derived from an EMBL/GenBank/DDBJ whole genome shotgun (WGS) entry which is preliminary data.</text>
</comment>
<evidence type="ECO:0000256" key="1">
    <source>
        <dbReference type="ARBA" id="ARBA00008857"/>
    </source>
</evidence>